<sequence>MRGRRGRLDAYHCRHHSTRHRNVNANVTNVANVANNADRGQQQRHAVGYHRSRARDR</sequence>
<feature type="compositionally biased region" description="Basic residues" evidence="1">
    <location>
        <begin position="47"/>
        <end position="57"/>
    </location>
</feature>
<evidence type="ECO:0000256" key="1">
    <source>
        <dbReference type="SAM" id="MobiDB-lite"/>
    </source>
</evidence>
<dbReference type="AlphaFoldDB" id="A0A1K0JGA1"/>
<protein>
    <submittedName>
        <fullName evidence="2">Uncharacterized protein</fullName>
    </submittedName>
</protein>
<dbReference type="EMBL" id="FMSH01000279">
    <property type="protein sequence ID" value="SCU76991.1"/>
    <property type="molecule type" value="Genomic_DNA"/>
</dbReference>
<proteinExistence type="predicted"/>
<organism evidence="2">
    <name type="scientific">Cupriavidus necator</name>
    <name type="common">Alcaligenes eutrophus</name>
    <name type="synonym">Ralstonia eutropha</name>
    <dbReference type="NCBI Taxonomy" id="106590"/>
    <lineage>
        <taxon>Bacteria</taxon>
        <taxon>Pseudomonadati</taxon>
        <taxon>Pseudomonadota</taxon>
        <taxon>Betaproteobacteria</taxon>
        <taxon>Burkholderiales</taxon>
        <taxon>Burkholderiaceae</taxon>
        <taxon>Cupriavidus</taxon>
    </lineage>
</organism>
<feature type="region of interest" description="Disordered" evidence="1">
    <location>
        <begin position="35"/>
        <end position="57"/>
    </location>
</feature>
<name>A0A1K0JGA1_CUPNE</name>
<gene>
    <name evidence="2" type="ORF">CNECB9_350050</name>
</gene>
<reference evidence="2" key="1">
    <citation type="submission" date="2016-09" db="EMBL/GenBank/DDBJ databases">
        <authorList>
            <person name="Capua I."/>
            <person name="De Benedictis P."/>
            <person name="Joannis T."/>
            <person name="Lombin L.H."/>
            <person name="Cattoli G."/>
        </authorList>
    </citation>
    <scope>NUCLEOTIDE SEQUENCE</scope>
    <source>
        <strain evidence="2">B9</strain>
    </source>
</reference>
<accession>A0A1K0JGA1</accession>
<evidence type="ECO:0000313" key="2">
    <source>
        <dbReference type="EMBL" id="SCU76991.1"/>
    </source>
</evidence>